<gene>
    <name evidence="3" type="ORF">AALO17_15670</name>
</gene>
<dbReference type="RefSeq" id="WP_082743302.1">
    <property type="nucleotide sequence ID" value="NZ_CANRYF010000010.1"/>
</dbReference>
<dbReference type="SUPFAM" id="SSF63817">
    <property type="entry name" value="Sortase"/>
    <property type="match status" value="1"/>
</dbReference>
<dbReference type="EMBL" id="CP011391">
    <property type="protein sequence ID" value="AMK54701.1"/>
    <property type="molecule type" value="Genomic_DNA"/>
</dbReference>
<protein>
    <recommendedName>
        <fullName evidence="5">SrtB family sortase</fullName>
    </recommendedName>
</protein>
<evidence type="ECO:0008006" key="5">
    <source>
        <dbReference type="Google" id="ProtNLM"/>
    </source>
</evidence>
<organism evidence="3 4">
    <name type="scientific">Faecalibaculum rodentium</name>
    <dbReference type="NCBI Taxonomy" id="1702221"/>
    <lineage>
        <taxon>Bacteria</taxon>
        <taxon>Bacillati</taxon>
        <taxon>Bacillota</taxon>
        <taxon>Erysipelotrichia</taxon>
        <taxon>Erysipelotrichales</taxon>
        <taxon>Erysipelotrichaceae</taxon>
        <taxon>Faecalibaculum</taxon>
    </lineage>
</organism>
<dbReference type="NCBIfam" id="TIGR03064">
    <property type="entry name" value="sortase_srtB"/>
    <property type="match status" value="1"/>
</dbReference>
<accession>A0A140DVM4</accession>
<dbReference type="OrthoDB" id="9806013at2"/>
<dbReference type="KEGG" id="fro:AALO17_15670"/>
<feature type="active site" description="Proton donor/acceptor" evidence="1">
    <location>
        <position position="148"/>
    </location>
</feature>
<dbReference type="InterPro" id="IPR009835">
    <property type="entry name" value="SrtB"/>
</dbReference>
<proteinExistence type="predicted"/>
<keyword evidence="2" id="KW-1133">Transmembrane helix</keyword>
<evidence type="ECO:0000256" key="1">
    <source>
        <dbReference type="PIRSR" id="PIRSR605754-1"/>
    </source>
</evidence>
<sequence>MQCSERRKRTADHSSTGIHRLAKAADIGNRILSVLTIMVMTVGCLYCFYCLFDDWRQSQAGLSSSMAQFKHDAEDPLSFDELLKINPDVIAWLTIDKTRIDQPVVQGKDDLEYINKGADGKPSLSGAIFLSSLNKPDFSDPYNILYGHHMDNGGMFGDVMEFLDKKYFGGHKTGSLLTKEFTEYKLEVFAIMETDAMDPDVYSMALVSGGDTSALIDMLRSKARYFREPGEKSPKVFALSTCNSSQTDGRTILYAWVIKVVEHEK</sequence>
<dbReference type="GO" id="GO:0016787">
    <property type="term" value="F:hydrolase activity"/>
    <property type="evidence" value="ECO:0007669"/>
    <property type="project" value="UniProtKB-KW"/>
</dbReference>
<evidence type="ECO:0000256" key="2">
    <source>
        <dbReference type="SAM" id="Phobius"/>
    </source>
</evidence>
<dbReference type="InterPro" id="IPR023365">
    <property type="entry name" value="Sortase_dom-sf"/>
</dbReference>
<feature type="transmembrane region" description="Helical" evidence="2">
    <location>
        <begin position="31"/>
        <end position="52"/>
    </location>
</feature>
<dbReference type="GeneID" id="78478250"/>
<keyword evidence="4" id="KW-1185">Reference proteome</keyword>
<dbReference type="AlphaFoldDB" id="A0A140DVM4"/>
<dbReference type="STRING" id="1702221.AALO17_15670"/>
<evidence type="ECO:0000313" key="4">
    <source>
        <dbReference type="Proteomes" id="UP000069771"/>
    </source>
</evidence>
<dbReference type="Proteomes" id="UP000069771">
    <property type="component" value="Chromosome"/>
</dbReference>
<evidence type="ECO:0000313" key="3">
    <source>
        <dbReference type="EMBL" id="AMK54701.1"/>
    </source>
</evidence>
<reference evidence="3 4" key="1">
    <citation type="journal article" date="2016" name="Gut Pathog.">
        <title>Whole genome sequencing of "Faecalibaculum rodentium" ALO17, isolated from C57BL/6J laboratory mouse feces.</title>
        <authorList>
            <person name="Lim S."/>
            <person name="Chang D.H."/>
            <person name="Ahn S."/>
            <person name="Kim B.C."/>
        </authorList>
    </citation>
    <scope>NUCLEOTIDE SEQUENCE [LARGE SCALE GENOMIC DNA]</scope>
    <source>
        <strain evidence="3 4">Alo17</strain>
    </source>
</reference>
<keyword evidence="2" id="KW-0812">Transmembrane</keyword>
<dbReference type="Gene3D" id="2.40.260.10">
    <property type="entry name" value="Sortase"/>
    <property type="match status" value="1"/>
</dbReference>
<keyword evidence="2" id="KW-0472">Membrane</keyword>
<feature type="active site" description="Acyl-thioester intermediate" evidence="1">
    <location>
        <position position="242"/>
    </location>
</feature>
<name>A0A140DVM4_9FIRM</name>
<dbReference type="CDD" id="cd05826">
    <property type="entry name" value="Sortase_B"/>
    <property type="match status" value="1"/>
</dbReference>